<dbReference type="AlphaFoldDB" id="A2DUF2"/>
<name>A2DUF2_TRIV3</name>
<keyword evidence="2" id="KW-1185">Reference proteome</keyword>
<dbReference type="InterPro" id="IPR036770">
    <property type="entry name" value="Ankyrin_rpt-contain_sf"/>
</dbReference>
<sequence length="84" mass="9880">MFLGSCFINYAARKNSKEAAELLISRGAKINEKKIMMEKQLFILQHFIIIKQSLNIFVHMMQLPMIKIYMDELLFIKSNMILLV</sequence>
<reference evidence="1" key="2">
    <citation type="journal article" date="2007" name="Science">
        <title>Draft genome sequence of the sexually transmitted pathogen Trichomonas vaginalis.</title>
        <authorList>
            <person name="Carlton J.M."/>
            <person name="Hirt R.P."/>
            <person name="Silva J.C."/>
            <person name="Delcher A.L."/>
            <person name="Schatz M."/>
            <person name="Zhao Q."/>
            <person name="Wortman J.R."/>
            <person name="Bidwell S.L."/>
            <person name="Alsmark U.C.M."/>
            <person name="Besteiro S."/>
            <person name="Sicheritz-Ponten T."/>
            <person name="Noel C.J."/>
            <person name="Dacks J.B."/>
            <person name="Foster P.G."/>
            <person name="Simillion C."/>
            <person name="Van de Peer Y."/>
            <person name="Miranda-Saavedra D."/>
            <person name="Barton G.J."/>
            <person name="Westrop G.D."/>
            <person name="Mueller S."/>
            <person name="Dessi D."/>
            <person name="Fiori P.L."/>
            <person name="Ren Q."/>
            <person name="Paulsen I."/>
            <person name="Zhang H."/>
            <person name="Bastida-Corcuera F.D."/>
            <person name="Simoes-Barbosa A."/>
            <person name="Brown M.T."/>
            <person name="Hayes R.D."/>
            <person name="Mukherjee M."/>
            <person name="Okumura C.Y."/>
            <person name="Schneider R."/>
            <person name="Smith A.J."/>
            <person name="Vanacova S."/>
            <person name="Villalvazo M."/>
            <person name="Haas B.J."/>
            <person name="Pertea M."/>
            <person name="Feldblyum T.V."/>
            <person name="Utterback T.R."/>
            <person name="Shu C.L."/>
            <person name="Osoegawa K."/>
            <person name="de Jong P.J."/>
            <person name="Hrdy I."/>
            <person name="Horvathova L."/>
            <person name="Zubacova Z."/>
            <person name="Dolezal P."/>
            <person name="Malik S.B."/>
            <person name="Logsdon J.M. Jr."/>
            <person name="Henze K."/>
            <person name="Gupta A."/>
            <person name="Wang C.C."/>
            <person name="Dunne R.L."/>
            <person name="Upcroft J.A."/>
            <person name="Upcroft P."/>
            <person name="White O."/>
            <person name="Salzberg S.L."/>
            <person name="Tang P."/>
            <person name="Chiu C.-H."/>
            <person name="Lee Y.-S."/>
            <person name="Embley T.M."/>
            <person name="Coombs G.H."/>
            <person name="Mottram J.C."/>
            <person name="Tachezy J."/>
            <person name="Fraser-Liggett C.M."/>
            <person name="Johnson P.J."/>
        </authorList>
    </citation>
    <scope>NUCLEOTIDE SEQUENCE [LARGE SCALE GENOMIC DNA]</scope>
    <source>
        <strain evidence="1">G3</strain>
    </source>
</reference>
<organism evidence="1 2">
    <name type="scientific">Trichomonas vaginalis (strain ATCC PRA-98 / G3)</name>
    <dbReference type="NCBI Taxonomy" id="412133"/>
    <lineage>
        <taxon>Eukaryota</taxon>
        <taxon>Metamonada</taxon>
        <taxon>Parabasalia</taxon>
        <taxon>Trichomonadida</taxon>
        <taxon>Trichomonadidae</taxon>
        <taxon>Trichomonas</taxon>
    </lineage>
</organism>
<evidence type="ECO:0000313" key="2">
    <source>
        <dbReference type="Proteomes" id="UP000001542"/>
    </source>
</evidence>
<dbReference type="EMBL" id="DS113248">
    <property type="protein sequence ID" value="EAY15990.1"/>
    <property type="molecule type" value="Genomic_DNA"/>
</dbReference>
<dbReference type="Proteomes" id="UP000001542">
    <property type="component" value="Unassembled WGS sequence"/>
</dbReference>
<evidence type="ECO:0000313" key="1">
    <source>
        <dbReference type="EMBL" id="EAY15990.1"/>
    </source>
</evidence>
<dbReference type="RefSeq" id="XP_001328213.1">
    <property type="nucleotide sequence ID" value="XM_001328178.1"/>
</dbReference>
<dbReference type="KEGG" id="tva:4773997"/>
<proteinExistence type="predicted"/>
<gene>
    <name evidence="1" type="ORF">TVAG_262400</name>
</gene>
<dbReference type="VEuPathDB" id="TrichDB:TVAG_262400"/>
<dbReference type="SUPFAM" id="SSF48403">
    <property type="entry name" value="Ankyrin repeat"/>
    <property type="match status" value="1"/>
</dbReference>
<reference evidence="1" key="1">
    <citation type="submission" date="2006-10" db="EMBL/GenBank/DDBJ databases">
        <authorList>
            <person name="Amadeo P."/>
            <person name="Zhao Q."/>
            <person name="Wortman J."/>
            <person name="Fraser-Liggett C."/>
            <person name="Carlton J."/>
        </authorList>
    </citation>
    <scope>NUCLEOTIDE SEQUENCE</scope>
    <source>
        <strain evidence="1">G3</strain>
    </source>
</reference>
<dbReference type="VEuPathDB" id="TrichDB:TVAGG3_0596130"/>
<evidence type="ECO:0008006" key="3">
    <source>
        <dbReference type="Google" id="ProtNLM"/>
    </source>
</evidence>
<dbReference type="InParanoid" id="A2DUF2"/>
<accession>A2DUF2</accession>
<protein>
    <recommendedName>
        <fullName evidence="3">Ankyrin repeat protein</fullName>
    </recommendedName>
</protein>
<dbReference type="OrthoDB" id="194358at2759"/>